<keyword evidence="2" id="KW-1185">Reference proteome</keyword>
<evidence type="ECO:0000313" key="1">
    <source>
        <dbReference type="EMBL" id="PHQ34748.1"/>
    </source>
</evidence>
<accession>A0A2G1W6V7</accession>
<dbReference type="AlphaFoldDB" id="A0A2G1W6V7"/>
<organism evidence="1 2">
    <name type="scientific">Rhodopirellula bahusiensis</name>
    <dbReference type="NCBI Taxonomy" id="2014065"/>
    <lineage>
        <taxon>Bacteria</taxon>
        <taxon>Pseudomonadati</taxon>
        <taxon>Planctomycetota</taxon>
        <taxon>Planctomycetia</taxon>
        <taxon>Pirellulales</taxon>
        <taxon>Pirellulaceae</taxon>
        <taxon>Rhodopirellula</taxon>
    </lineage>
</organism>
<reference evidence="1 2" key="1">
    <citation type="submission" date="2017-06" db="EMBL/GenBank/DDBJ databases">
        <title>Description of Rhodopirellula bahusiensis sp. nov.</title>
        <authorList>
            <person name="Kizina J."/>
            <person name="Harder J."/>
        </authorList>
    </citation>
    <scope>NUCLEOTIDE SEQUENCE [LARGE SCALE GENOMIC DNA]</scope>
    <source>
        <strain evidence="1 2">SWK21</strain>
    </source>
</reference>
<dbReference type="Proteomes" id="UP000225740">
    <property type="component" value="Unassembled WGS sequence"/>
</dbReference>
<sequence>MSSVDGWMSVHGMTVDSYNDLTSTIASRVRSRTIGARSDLTCVDRRARRAGQPLSLYAHSIEIP</sequence>
<gene>
    <name evidence="1" type="ORF">CEE69_12745</name>
</gene>
<comment type="caution">
    <text evidence="1">The sequence shown here is derived from an EMBL/GenBank/DDBJ whole genome shotgun (WGS) entry which is preliminary data.</text>
</comment>
<dbReference type="EMBL" id="NIZW01000009">
    <property type="protein sequence ID" value="PHQ34748.1"/>
    <property type="molecule type" value="Genomic_DNA"/>
</dbReference>
<name>A0A2G1W6V7_9BACT</name>
<protein>
    <submittedName>
        <fullName evidence="1">Uncharacterized protein</fullName>
    </submittedName>
</protein>
<evidence type="ECO:0000313" key="2">
    <source>
        <dbReference type="Proteomes" id="UP000225740"/>
    </source>
</evidence>
<proteinExistence type="predicted"/>